<dbReference type="Proteomes" id="UP000589626">
    <property type="component" value="Unassembled WGS sequence"/>
</dbReference>
<dbReference type="SUPFAM" id="SSF51445">
    <property type="entry name" value="(Trans)glycosidases"/>
    <property type="match status" value="1"/>
</dbReference>
<dbReference type="Gene3D" id="3.20.20.300">
    <property type="entry name" value="Glycoside hydrolase, family 3, N-terminal domain"/>
    <property type="match status" value="1"/>
</dbReference>
<sequence length="467" mass="47500">MSSSLETQALAVQLPAFAGTTLPGEYADLLAAGLGGICYFGSNTADGPDAVAALSAAIRAANPHAVIAVDEEGGDVTRLHALVGSPVLGAAALGAVDDLDLTRDTGRAVGASLTAVGINLDLGPVADVNTDPDNPVIGTRSFGTDPRAVAAHVAAWVAGLQEAGVAACAKHFPGHGDTAQDSHLELPTIEVGLDTLRTRELVPFAASIEAGIASVMTSHIVVPALDPDLPGTLSAPVLGLLRDELGYDGVIVSDALDMAGASAGRGIPEAAVLSLAAGADLLCIGPEKPASLVRATQAAIVAAVRDGRLSEQRLRSAAARVAQLRGYGTPGVPALAVSAQLRSCGDRQLAGARRSLTVEGELPDLRGAVVVSVATPANIAVGEVPWGLAPDATVAPGERLDTDRPVILQVRDAHRRPEIVTEGAATIIEWGWPGPYDGPVPRILTRGYSRPGAAAVTELLREAGWDR</sequence>
<dbReference type="PANTHER" id="PTHR30480:SF16">
    <property type="entry name" value="GLYCOSIDE HYDROLASE FAMILY 3 DOMAIN PROTEIN"/>
    <property type="match status" value="1"/>
</dbReference>
<dbReference type="RefSeq" id="WP_183595142.1">
    <property type="nucleotide sequence ID" value="NZ_JACHWR010000005.1"/>
</dbReference>
<dbReference type="InterPro" id="IPR050226">
    <property type="entry name" value="NagZ_Beta-hexosaminidase"/>
</dbReference>
<evidence type="ECO:0000313" key="6">
    <source>
        <dbReference type="Proteomes" id="UP000589626"/>
    </source>
</evidence>
<dbReference type="PANTHER" id="PTHR30480">
    <property type="entry name" value="BETA-HEXOSAMINIDASE-RELATED"/>
    <property type="match status" value="1"/>
</dbReference>
<evidence type="ECO:0000313" key="5">
    <source>
        <dbReference type="EMBL" id="MBB3045133.1"/>
    </source>
</evidence>
<keyword evidence="3 5" id="KW-0326">Glycosidase</keyword>
<dbReference type="Pfam" id="PF00933">
    <property type="entry name" value="Glyco_hydro_3"/>
    <property type="match status" value="1"/>
</dbReference>
<evidence type="ECO:0000256" key="1">
    <source>
        <dbReference type="ARBA" id="ARBA00005336"/>
    </source>
</evidence>
<dbReference type="InterPro" id="IPR036962">
    <property type="entry name" value="Glyco_hydro_3_N_sf"/>
</dbReference>
<dbReference type="EC" id="3.2.1.52" evidence="5"/>
<proteinExistence type="inferred from homology"/>
<protein>
    <submittedName>
        <fullName evidence="5">Beta-N-acetylhexosaminidase</fullName>
        <ecNumber evidence="5">3.2.1.52</ecNumber>
    </submittedName>
</protein>
<evidence type="ECO:0000256" key="2">
    <source>
        <dbReference type="ARBA" id="ARBA00022801"/>
    </source>
</evidence>
<comment type="similarity">
    <text evidence="1">Belongs to the glycosyl hydrolase 3 family.</text>
</comment>
<dbReference type="InterPro" id="IPR001764">
    <property type="entry name" value="Glyco_hydro_3_N"/>
</dbReference>
<keyword evidence="2 5" id="KW-0378">Hydrolase</keyword>
<accession>A0A7W4W0Y6</accession>
<dbReference type="GO" id="GO:0004563">
    <property type="term" value="F:beta-N-acetylhexosaminidase activity"/>
    <property type="evidence" value="ECO:0007669"/>
    <property type="project" value="UniProtKB-EC"/>
</dbReference>
<keyword evidence="6" id="KW-1185">Reference proteome</keyword>
<dbReference type="PROSITE" id="PS00775">
    <property type="entry name" value="GLYCOSYL_HYDROL_F3"/>
    <property type="match status" value="1"/>
</dbReference>
<feature type="domain" description="Glycoside hydrolase family 3 N-terminal" evidence="4">
    <location>
        <begin position="28"/>
        <end position="324"/>
    </location>
</feature>
<reference evidence="5 6" key="1">
    <citation type="submission" date="2020-08" db="EMBL/GenBank/DDBJ databases">
        <title>Sequencing the genomes of 1000 actinobacteria strains.</title>
        <authorList>
            <person name="Klenk H.-P."/>
        </authorList>
    </citation>
    <scope>NUCLEOTIDE SEQUENCE [LARGE SCALE GENOMIC DNA]</scope>
    <source>
        <strain evidence="5 6">DSM 105498</strain>
    </source>
</reference>
<dbReference type="GO" id="GO:0009254">
    <property type="term" value="P:peptidoglycan turnover"/>
    <property type="evidence" value="ECO:0007669"/>
    <property type="project" value="TreeGrafter"/>
</dbReference>
<dbReference type="InterPro" id="IPR019800">
    <property type="entry name" value="Glyco_hydro_3_AS"/>
</dbReference>
<name>A0A7W4W0Y6_9ACTN</name>
<evidence type="ECO:0000259" key="4">
    <source>
        <dbReference type="Pfam" id="PF00933"/>
    </source>
</evidence>
<gene>
    <name evidence="5" type="ORF">FHU40_004986</name>
</gene>
<evidence type="ECO:0000256" key="3">
    <source>
        <dbReference type="ARBA" id="ARBA00023295"/>
    </source>
</evidence>
<comment type="caution">
    <text evidence="5">The sequence shown here is derived from an EMBL/GenBank/DDBJ whole genome shotgun (WGS) entry which is preliminary data.</text>
</comment>
<dbReference type="AlphaFoldDB" id="A0A7W4W0Y6"/>
<dbReference type="GO" id="GO:0005975">
    <property type="term" value="P:carbohydrate metabolic process"/>
    <property type="evidence" value="ECO:0007669"/>
    <property type="project" value="InterPro"/>
</dbReference>
<organism evidence="5 6">
    <name type="scientific">Nocardioides soli</name>
    <dbReference type="NCBI Taxonomy" id="1036020"/>
    <lineage>
        <taxon>Bacteria</taxon>
        <taxon>Bacillati</taxon>
        <taxon>Actinomycetota</taxon>
        <taxon>Actinomycetes</taxon>
        <taxon>Propionibacteriales</taxon>
        <taxon>Nocardioidaceae</taxon>
        <taxon>Nocardioides</taxon>
    </lineage>
</organism>
<dbReference type="EMBL" id="JACHWR010000005">
    <property type="protein sequence ID" value="MBB3045133.1"/>
    <property type="molecule type" value="Genomic_DNA"/>
</dbReference>
<dbReference type="InterPro" id="IPR017853">
    <property type="entry name" value="GH"/>
</dbReference>